<feature type="transmembrane region" description="Helical" evidence="6">
    <location>
        <begin position="313"/>
        <end position="331"/>
    </location>
</feature>
<feature type="transmembrane region" description="Helical" evidence="6">
    <location>
        <begin position="101"/>
        <end position="122"/>
    </location>
</feature>
<feature type="transmembrane region" description="Helical" evidence="6">
    <location>
        <begin position="284"/>
        <end position="301"/>
    </location>
</feature>
<keyword evidence="8" id="KW-1185">Reference proteome</keyword>
<evidence type="ECO:0000256" key="2">
    <source>
        <dbReference type="ARBA" id="ARBA00022475"/>
    </source>
</evidence>
<comment type="subcellular location">
    <subcellularLocation>
        <location evidence="1">Cell membrane</location>
        <topology evidence="1">Multi-pass membrane protein</topology>
    </subcellularLocation>
</comment>
<gene>
    <name evidence="7" type="ORF">C8N32_1283</name>
</gene>
<organism evidence="7 8">
    <name type="scientific">Rhodovulum imhoffii</name>
    <dbReference type="NCBI Taxonomy" id="365340"/>
    <lineage>
        <taxon>Bacteria</taxon>
        <taxon>Pseudomonadati</taxon>
        <taxon>Pseudomonadota</taxon>
        <taxon>Alphaproteobacteria</taxon>
        <taxon>Rhodobacterales</taxon>
        <taxon>Paracoccaceae</taxon>
        <taxon>Rhodovulum</taxon>
    </lineage>
</organism>
<feature type="transmembrane region" description="Helical" evidence="6">
    <location>
        <begin position="27"/>
        <end position="44"/>
    </location>
</feature>
<feature type="transmembrane region" description="Helical" evidence="6">
    <location>
        <begin position="129"/>
        <end position="148"/>
    </location>
</feature>
<proteinExistence type="predicted"/>
<keyword evidence="3 6" id="KW-0812">Transmembrane</keyword>
<dbReference type="EMBL" id="QAAA01000028">
    <property type="protein sequence ID" value="PTN00610.1"/>
    <property type="molecule type" value="Genomic_DNA"/>
</dbReference>
<evidence type="ECO:0000256" key="3">
    <source>
        <dbReference type="ARBA" id="ARBA00022692"/>
    </source>
</evidence>
<evidence type="ECO:0000256" key="6">
    <source>
        <dbReference type="SAM" id="Phobius"/>
    </source>
</evidence>
<dbReference type="RefSeq" id="WP_107893576.1">
    <property type="nucleotide sequence ID" value="NZ_NHSI01000039.1"/>
</dbReference>
<dbReference type="Pfam" id="PF02653">
    <property type="entry name" value="BPD_transp_2"/>
    <property type="match status" value="1"/>
</dbReference>
<keyword evidence="2" id="KW-1003">Cell membrane</keyword>
<evidence type="ECO:0000256" key="5">
    <source>
        <dbReference type="ARBA" id="ARBA00023136"/>
    </source>
</evidence>
<feature type="transmembrane region" description="Helical" evidence="6">
    <location>
        <begin position="230"/>
        <end position="252"/>
    </location>
</feature>
<dbReference type="InterPro" id="IPR001851">
    <property type="entry name" value="ABC_transp_permease"/>
</dbReference>
<accession>A0A2T5BNP6</accession>
<evidence type="ECO:0000256" key="4">
    <source>
        <dbReference type="ARBA" id="ARBA00022989"/>
    </source>
</evidence>
<reference evidence="7 8" key="1">
    <citation type="submission" date="2018-04" db="EMBL/GenBank/DDBJ databases">
        <title>Genomic Encyclopedia of Archaeal and Bacterial Type Strains, Phase II (KMG-II): from individual species to whole genera.</title>
        <authorList>
            <person name="Goeker M."/>
        </authorList>
    </citation>
    <scope>NUCLEOTIDE SEQUENCE [LARGE SCALE GENOMIC DNA]</scope>
    <source>
        <strain evidence="7 8">DSM 18064</strain>
    </source>
</reference>
<dbReference type="Proteomes" id="UP000243859">
    <property type="component" value="Unassembled WGS sequence"/>
</dbReference>
<dbReference type="InterPro" id="IPR043428">
    <property type="entry name" value="LivM-like"/>
</dbReference>
<evidence type="ECO:0000256" key="1">
    <source>
        <dbReference type="ARBA" id="ARBA00004651"/>
    </source>
</evidence>
<feature type="transmembrane region" description="Helical" evidence="6">
    <location>
        <begin position="50"/>
        <end position="68"/>
    </location>
</feature>
<dbReference type="CDD" id="cd06581">
    <property type="entry name" value="TM_PBP1_LivM_like"/>
    <property type="match status" value="1"/>
</dbReference>
<dbReference type="OrthoDB" id="9814461at2"/>
<name>A0A2T5BNP6_9RHOB</name>
<dbReference type="AlphaFoldDB" id="A0A2T5BNP6"/>
<dbReference type="PANTHER" id="PTHR30482">
    <property type="entry name" value="HIGH-AFFINITY BRANCHED-CHAIN AMINO ACID TRANSPORT SYSTEM PERMEASE"/>
    <property type="match status" value="1"/>
</dbReference>
<keyword evidence="4 6" id="KW-1133">Transmembrane helix</keyword>
<dbReference type="GO" id="GO:0005886">
    <property type="term" value="C:plasma membrane"/>
    <property type="evidence" value="ECO:0007669"/>
    <property type="project" value="UniProtKB-SubCell"/>
</dbReference>
<evidence type="ECO:0000313" key="7">
    <source>
        <dbReference type="EMBL" id="PTN00610.1"/>
    </source>
</evidence>
<protein>
    <submittedName>
        <fullName evidence="7">Amino acid/amide ABC transporter membrane protein 2 (HAAT family)</fullName>
    </submittedName>
</protein>
<feature type="transmembrane region" description="Helical" evidence="6">
    <location>
        <begin position="75"/>
        <end position="95"/>
    </location>
</feature>
<evidence type="ECO:0000313" key="8">
    <source>
        <dbReference type="Proteomes" id="UP000243859"/>
    </source>
</evidence>
<comment type="caution">
    <text evidence="7">The sequence shown here is derived from an EMBL/GenBank/DDBJ whole genome shotgun (WGS) entry which is preliminary data.</text>
</comment>
<dbReference type="GO" id="GO:0015658">
    <property type="term" value="F:branched-chain amino acid transmembrane transporter activity"/>
    <property type="evidence" value="ECO:0007669"/>
    <property type="project" value="InterPro"/>
</dbReference>
<sequence>MNSVGAKPTPDLNAIGQAGSGRGTQSWAFLALLAALVLVPLITTEYVTQVVVLPVLVLGLAGLGLNILTGYAGQISLGSGGFMAVGAYAAYVLAIHGGITFFPLTLLLAGVIAGLVGWVFGLPSIRIKGFYVMVTSLAAQFFFEWLFLKFPWFYNYGDVPTISLPPMGLFGLDINGSYVIKYYFTLAFVVALTWMASNLIKSHVGRNWMAIRDMDTAAGVIGIDSKKYKALAFTISAFYLGIAGALWGFIFLGTTSVGSFQIDRSFQILFIIIIGGMSSIRGNYIGAAFIFLLPLVIDYFAKTFIGDTVSPGVLSNFQKFLFGALIIIFLIKEPDGIDKLLRQLMGRVRRWGRKRA</sequence>
<dbReference type="PANTHER" id="PTHR30482:SF5">
    <property type="entry name" value="ABC TRANSPORTER PERMEASE PROTEIN"/>
    <property type="match status" value="1"/>
</dbReference>
<feature type="transmembrane region" description="Helical" evidence="6">
    <location>
        <begin position="182"/>
        <end position="200"/>
    </location>
</feature>
<keyword evidence="5 6" id="KW-0472">Membrane</keyword>